<evidence type="ECO:0000313" key="9">
    <source>
        <dbReference type="EMBL" id="TDP28427.1"/>
    </source>
</evidence>
<dbReference type="Gene3D" id="2.40.420.20">
    <property type="match status" value="1"/>
</dbReference>
<sequence length="378" mass="41737">MKALLTQRSLAWPATVLLCLSLLTACSGEPGEQNKERPPVPVTITTVKAENIKHFGHFAARLRGAREVDVRAQVSGILMERRFIEGDAVEQGQALFQIDPEPYQILVDSARADLVDATAANKQAQSEWQRIQELYDQDATSRREYEQAESNSKAAAARVTQAQSSLADAERNLRYTQVKAPVAGMSGIESLSEGNLVDEGTILTRITQVDPIDAHFSLPEADATTRRWRMHQAPEIDAYQKAWLIMPDGREYEQSGKINFVANRVNEESASVVMRAEFINPDNLLMPGQLVRVRVLLEHYDEAFLIDPASVSQGPDGPFVYIINDAKADQRQVELGPEIDGQQVITNGLHEGEQLVINGHVALSDGATVDPTNADEQE</sequence>
<keyword evidence="4" id="KW-0732">Signal</keyword>
<evidence type="ECO:0000259" key="7">
    <source>
        <dbReference type="Pfam" id="PF25944"/>
    </source>
</evidence>
<feature type="domain" description="Multidrug resistance protein MdtA-like beta-barrel" evidence="7">
    <location>
        <begin position="211"/>
        <end position="297"/>
    </location>
</feature>
<dbReference type="Pfam" id="PF25944">
    <property type="entry name" value="Beta-barrel_RND"/>
    <property type="match status" value="1"/>
</dbReference>
<dbReference type="Proteomes" id="UP000295531">
    <property type="component" value="Unassembled WGS sequence"/>
</dbReference>
<evidence type="ECO:0000259" key="8">
    <source>
        <dbReference type="Pfam" id="PF25989"/>
    </source>
</evidence>
<dbReference type="Pfam" id="PF25917">
    <property type="entry name" value="BSH_RND"/>
    <property type="match status" value="1"/>
</dbReference>
<proteinExistence type="inferred from homology"/>
<dbReference type="PANTHER" id="PTHR30158">
    <property type="entry name" value="ACRA/E-RELATED COMPONENT OF DRUG EFFLUX TRANSPORTER"/>
    <property type="match status" value="1"/>
</dbReference>
<dbReference type="InterPro" id="IPR006143">
    <property type="entry name" value="RND_pump_MFP"/>
</dbReference>
<keyword evidence="10" id="KW-1185">Reference proteome</keyword>
<evidence type="ECO:0000256" key="4">
    <source>
        <dbReference type="SAM" id="SignalP"/>
    </source>
</evidence>
<dbReference type="Gene3D" id="2.40.30.170">
    <property type="match status" value="1"/>
</dbReference>
<name>A0A4R6NYC9_9GAMM</name>
<dbReference type="Gene3D" id="2.40.50.100">
    <property type="match status" value="1"/>
</dbReference>
<evidence type="ECO:0000313" key="10">
    <source>
        <dbReference type="Proteomes" id="UP000295531"/>
    </source>
</evidence>
<comment type="caution">
    <text evidence="9">The sequence shown here is derived from an EMBL/GenBank/DDBJ whole genome shotgun (WGS) entry which is preliminary data.</text>
</comment>
<feature type="coiled-coil region" evidence="3">
    <location>
        <begin position="107"/>
        <end position="172"/>
    </location>
</feature>
<accession>A0A4R6NYC9</accession>
<comment type="subcellular location">
    <subcellularLocation>
        <location evidence="1">Cell inner membrane</location>
        <topology evidence="1">Lipid-anchor</topology>
    </subcellularLocation>
</comment>
<dbReference type="GO" id="GO:0005886">
    <property type="term" value="C:plasma membrane"/>
    <property type="evidence" value="ECO:0007669"/>
    <property type="project" value="TreeGrafter"/>
</dbReference>
<reference evidence="9 10" key="1">
    <citation type="submission" date="2019-03" db="EMBL/GenBank/DDBJ databases">
        <title>Freshwater and sediment microbial communities from various areas in North America, analyzing microbe dynamics in response to fracking.</title>
        <authorList>
            <person name="Lamendella R."/>
        </authorList>
    </citation>
    <scope>NUCLEOTIDE SEQUENCE [LARGE SCALE GENOMIC DNA]</scope>
    <source>
        <strain evidence="9 10">18_TX</strain>
    </source>
</reference>
<feature type="signal peptide" evidence="4">
    <location>
        <begin position="1"/>
        <end position="27"/>
    </location>
</feature>
<gene>
    <name evidence="9" type="ORF">DEU29_1212</name>
</gene>
<comment type="similarity">
    <text evidence="2">Belongs to the membrane fusion protein (MFP) (TC 8.A.1) family.</text>
</comment>
<evidence type="ECO:0000259" key="6">
    <source>
        <dbReference type="Pfam" id="PF25917"/>
    </source>
</evidence>
<dbReference type="Pfam" id="PF25989">
    <property type="entry name" value="YknX_C"/>
    <property type="match status" value="1"/>
</dbReference>
<dbReference type="EMBL" id="SNXI01000021">
    <property type="protein sequence ID" value="TDP28427.1"/>
    <property type="molecule type" value="Genomic_DNA"/>
</dbReference>
<dbReference type="InterPro" id="IPR058626">
    <property type="entry name" value="MdtA-like_b-barrel"/>
</dbReference>
<dbReference type="GO" id="GO:0030313">
    <property type="term" value="C:cell envelope"/>
    <property type="evidence" value="ECO:0007669"/>
    <property type="project" value="UniProtKB-SubCell"/>
</dbReference>
<dbReference type="SUPFAM" id="SSF111369">
    <property type="entry name" value="HlyD-like secretion proteins"/>
    <property type="match status" value="1"/>
</dbReference>
<feature type="chain" id="PRO_5020605602" evidence="4">
    <location>
        <begin position="28"/>
        <end position="378"/>
    </location>
</feature>
<evidence type="ECO:0000256" key="3">
    <source>
        <dbReference type="SAM" id="Coils"/>
    </source>
</evidence>
<dbReference type="Pfam" id="PF25876">
    <property type="entry name" value="HH_MFP_RND"/>
    <property type="match status" value="1"/>
</dbReference>
<dbReference type="InterPro" id="IPR058625">
    <property type="entry name" value="MdtA-like_BSH"/>
</dbReference>
<dbReference type="GO" id="GO:0046677">
    <property type="term" value="P:response to antibiotic"/>
    <property type="evidence" value="ECO:0007669"/>
    <property type="project" value="TreeGrafter"/>
</dbReference>
<protein>
    <submittedName>
        <fullName evidence="9">Membrane fusion protein (Multidrug efflux system)</fullName>
    </submittedName>
</protein>
<feature type="domain" description="YknX-like C-terminal permuted SH3-like" evidence="8">
    <location>
        <begin position="311"/>
        <end position="370"/>
    </location>
</feature>
<evidence type="ECO:0000259" key="5">
    <source>
        <dbReference type="Pfam" id="PF25876"/>
    </source>
</evidence>
<dbReference type="GO" id="GO:0022857">
    <property type="term" value="F:transmembrane transporter activity"/>
    <property type="evidence" value="ECO:0007669"/>
    <property type="project" value="InterPro"/>
</dbReference>
<dbReference type="AlphaFoldDB" id="A0A4R6NYC9"/>
<evidence type="ECO:0000256" key="1">
    <source>
        <dbReference type="ARBA" id="ARBA00004519"/>
    </source>
</evidence>
<dbReference type="RefSeq" id="WP_133540594.1">
    <property type="nucleotide sequence ID" value="NZ_SNXI01000021.1"/>
</dbReference>
<feature type="domain" description="Multidrug resistance protein MdtA-like barrel-sandwich hybrid" evidence="6">
    <location>
        <begin position="66"/>
        <end position="205"/>
    </location>
</feature>
<keyword evidence="3" id="KW-0175">Coiled coil</keyword>
<organism evidence="9 10">
    <name type="scientific">Idiomarina aquatica</name>
    <dbReference type="NCBI Taxonomy" id="1327752"/>
    <lineage>
        <taxon>Bacteria</taxon>
        <taxon>Pseudomonadati</taxon>
        <taxon>Pseudomonadota</taxon>
        <taxon>Gammaproteobacteria</taxon>
        <taxon>Alteromonadales</taxon>
        <taxon>Idiomarinaceae</taxon>
        <taxon>Idiomarina</taxon>
    </lineage>
</organism>
<feature type="domain" description="Multidrug resistance protein MdtA-like alpha-helical hairpin" evidence="5">
    <location>
        <begin position="108"/>
        <end position="176"/>
    </location>
</feature>
<dbReference type="NCBIfam" id="TIGR01730">
    <property type="entry name" value="RND_mfp"/>
    <property type="match status" value="1"/>
</dbReference>
<dbReference type="PROSITE" id="PS51257">
    <property type="entry name" value="PROKAR_LIPOPROTEIN"/>
    <property type="match status" value="1"/>
</dbReference>
<dbReference type="InterPro" id="IPR058637">
    <property type="entry name" value="YknX-like_C"/>
</dbReference>
<evidence type="ECO:0000256" key="2">
    <source>
        <dbReference type="ARBA" id="ARBA00009477"/>
    </source>
</evidence>
<dbReference type="OrthoDB" id="9800613at2"/>
<dbReference type="InterPro" id="IPR058624">
    <property type="entry name" value="MdtA-like_HH"/>
</dbReference>
<dbReference type="Gene3D" id="1.10.287.470">
    <property type="entry name" value="Helix hairpin bin"/>
    <property type="match status" value="1"/>
</dbReference>